<feature type="compositionally biased region" description="Polar residues" evidence="3">
    <location>
        <begin position="308"/>
        <end position="324"/>
    </location>
</feature>
<dbReference type="RefSeq" id="XP_040691925.1">
    <property type="nucleotide sequence ID" value="XM_040830261.1"/>
</dbReference>
<keyword evidence="2" id="KW-0539">Nucleus</keyword>
<dbReference type="Pfam" id="PF04825">
    <property type="entry name" value="Rad21_Rec8_N"/>
    <property type="match status" value="2"/>
</dbReference>
<dbReference type="EMBL" id="KV878210">
    <property type="protein sequence ID" value="OJJ38249.1"/>
    <property type="molecule type" value="Genomic_DNA"/>
</dbReference>
<dbReference type="GO" id="GO:0003682">
    <property type="term" value="F:chromatin binding"/>
    <property type="evidence" value="ECO:0007669"/>
    <property type="project" value="TreeGrafter"/>
</dbReference>
<protein>
    <recommendedName>
        <fullName evidence="4">Rad21/Rec8-like protein N-terminal domain-containing protein</fullName>
    </recommendedName>
</protein>
<dbReference type="STRING" id="1073089.A0A1L9RTJ8"/>
<dbReference type="GO" id="GO:0007064">
    <property type="term" value="P:mitotic sister chromatid cohesion"/>
    <property type="evidence" value="ECO:0007669"/>
    <property type="project" value="TreeGrafter"/>
</dbReference>
<feature type="domain" description="Rad21/Rec8-like protein N-terminal" evidence="4">
    <location>
        <begin position="1"/>
        <end position="68"/>
    </location>
</feature>
<feature type="region of interest" description="Disordered" evidence="3">
    <location>
        <begin position="258"/>
        <end position="280"/>
    </location>
</feature>
<reference evidence="6" key="1">
    <citation type="journal article" date="2017" name="Genome Biol.">
        <title>Comparative genomics reveals high biological diversity and specific adaptations in the industrially and medically important fungal genus Aspergillus.</title>
        <authorList>
            <person name="de Vries R.P."/>
            <person name="Riley R."/>
            <person name="Wiebenga A."/>
            <person name="Aguilar-Osorio G."/>
            <person name="Amillis S."/>
            <person name="Uchima C.A."/>
            <person name="Anderluh G."/>
            <person name="Asadollahi M."/>
            <person name="Askin M."/>
            <person name="Barry K."/>
            <person name="Battaglia E."/>
            <person name="Bayram O."/>
            <person name="Benocci T."/>
            <person name="Braus-Stromeyer S.A."/>
            <person name="Caldana C."/>
            <person name="Canovas D."/>
            <person name="Cerqueira G.C."/>
            <person name="Chen F."/>
            <person name="Chen W."/>
            <person name="Choi C."/>
            <person name="Clum A."/>
            <person name="Dos Santos R.A."/>
            <person name="Damasio A.R."/>
            <person name="Diallinas G."/>
            <person name="Emri T."/>
            <person name="Fekete E."/>
            <person name="Flipphi M."/>
            <person name="Freyberg S."/>
            <person name="Gallo A."/>
            <person name="Gournas C."/>
            <person name="Habgood R."/>
            <person name="Hainaut M."/>
            <person name="Harispe M.L."/>
            <person name="Henrissat B."/>
            <person name="Hilden K.S."/>
            <person name="Hope R."/>
            <person name="Hossain A."/>
            <person name="Karabika E."/>
            <person name="Karaffa L."/>
            <person name="Karanyi Z."/>
            <person name="Krasevec N."/>
            <person name="Kuo A."/>
            <person name="Kusch H."/>
            <person name="LaButti K."/>
            <person name="Lagendijk E.L."/>
            <person name="Lapidus A."/>
            <person name="Levasseur A."/>
            <person name="Lindquist E."/>
            <person name="Lipzen A."/>
            <person name="Logrieco A.F."/>
            <person name="MacCabe A."/>
            <person name="Maekelae M.R."/>
            <person name="Malavazi I."/>
            <person name="Melin P."/>
            <person name="Meyer V."/>
            <person name="Mielnichuk N."/>
            <person name="Miskei M."/>
            <person name="Molnar A.P."/>
            <person name="Mule G."/>
            <person name="Ngan C.Y."/>
            <person name="Orejas M."/>
            <person name="Orosz E."/>
            <person name="Ouedraogo J.P."/>
            <person name="Overkamp K.M."/>
            <person name="Park H.-S."/>
            <person name="Perrone G."/>
            <person name="Piumi F."/>
            <person name="Punt P.J."/>
            <person name="Ram A.F."/>
            <person name="Ramon A."/>
            <person name="Rauscher S."/>
            <person name="Record E."/>
            <person name="Riano-Pachon D.M."/>
            <person name="Robert V."/>
            <person name="Roehrig J."/>
            <person name="Ruller R."/>
            <person name="Salamov A."/>
            <person name="Salih N.S."/>
            <person name="Samson R.A."/>
            <person name="Sandor E."/>
            <person name="Sanguinetti M."/>
            <person name="Schuetze T."/>
            <person name="Sepcic K."/>
            <person name="Shelest E."/>
            <person name="Sherlock G."/>
            <person name="Sophianopoulou V."/>
            <person name="Squina F.M."/>
            <person name="Sun H."/>
            <person name="Susca A."/>
            <person name="Todd R.B."/>
            <person name="Tsang A."/>
            <person name="Unkles S.E."/>
            <person name="van de Wiele N."/>
            <person name="van Rossen-Uffink D."/>
            <person name="Oliveira J.V."/>
            <person name="Vesth T.C."/>
            <person name="Visser J."/>
            <person name="Yu J.-H."/>
            <person name="Zhou M."/>
            <person name="Andersen M.R."/>
            <person name="Archer D.B."/>
            <person name="Baker S.E."/>
            <person name="Benoit I."/>
            <person name="Brakhage A.A."/>
            <person name="Braus G.H."/>
            <person name="Fischer R."/>
            <person name="Frisvad J.C."/>
            <person name="Goldman G.H."/>
            <person name="Houbraken J."/>
            <person name="Oakley B."/>
            <person name="Pocsi I."/>
            <person name="Scazzocchio C."/>
            <person name="Seiboth B."/>
            <person name="vanKuyk P.A."/>
            <person name="Wortman J."/>
            <person name="Dyer P.S."/>
            <person name="Grigoriev I.V."/>
        </authorList>
    </citation>
    <scope>NUCLEOTIDE SEQUENCE [LARGE SCALE GENOMIC DNA]</scope>
    <source>
        <strain evidence="6">DTO 134E9</strain>
    </source>
</reference>
<dbReference type="GO" id="GO:0030892">
    <property type="term" value="C:mitotic cohesin complex"/>
    <property type="evidence" value="ECO:0007669"/>
    <property type="project" value="TreeGrafter"/>
</dbReference>
<evidence type="ECO:0000256" key="2">
    <source>
        <dbReference type="ARBA" id="ARBA00023242"/>
    </source>
</evidence>
<evidence type="ECO:0000313" key="6">
    <source>
        <dbReference type="Proteomes" id="UP000184383"/>
    </source>
</evidence>
<accession>A0A1L9RTJ8</accession>
<keyword evidence="6" id="KW-1185">Reference proteome</keyword>
<evidence type="ECO:0000256" key="1">
    <source>
        <dbReference type="ARBA" id="ARBA00004123"/>
    </source>
</evidence>
<feature type="region of interest" description="Disordered" evidence="3">
    <location>
        <begin position="434"/>
        <end position="480"/>
    </location>
</feature>
<feature type="compositionally biased region" description="Polar residues" evidence="3">
    <location>
        <begin position="650"/>
        <end position="664"/>
    </location>
</feature>
<feature type="compositionally biased region" description="Basic and acidic residues" evidence="3">
    <location>
        <begin position="452"/>
        <end position="461"/>
    </location>
</feature>
<dbReference type="Proteomes" id="UP000184383">
    <property type="component" value="Unassembled WGS sequence"/>
</dbReference>
<organism evidence="5 6">
    <name type="scientific">Aspergillus wentii DTO 134E9</name>
    <dbReference type="NCBI Taxonomy" id="1073089"/>
    <lineage>
        <taxon>Eukaryota</taxon>
        <taxon>Fungi</taxon>
        <taxon>Dikarya</taxon>
        <taxon>Ascomycota</taxon>
        <taxon>Pezizomycotina</taxon>
        <taxon>Eurotiomycetes</taxon>
        <taxon>Eurotiomycetidae</taxon>
        <taxon>Eurotiales</taxon>
        <taxon>Aspergillaceae</taxon>
        <taxon>Aspergillus</taxon>
        <taxon>Aspergillus subgen. Cremei</taxon>
    </lineage>
</organism>
<dbReference type="InterPro" id="IPR006910">
    <property type="entry name" value="Rad21_Rec8_N"/>
</dbReference>
<comment type="subcellular location">
    <subcellularLocation>
        <location evidence="1">Nucleus</location>
    </subcellularLocation>
</comment>
<feature type="region of interest" description="Disordered" evidence="3">
    <location>
        <begin position="306"/>
        <end position="325"/>
    </location>
</feature>
<dbReference type="PANTHER" id="PTHR12585:SF70">
    <property type="entry name" value="RAD21_REC8 N TERMINAL DOMAIN PROTEIN (AFU_ORTHOLOGUE AFUA_6G02900)"/>
    <property type="match status" value="1"/>
</dbReference>
<feature type="domain" description="Rad21/Rec8-like protein N-terminal" evidence="4">
    <location>
        <begin position="85"/>
        <end position="125"/>
    </location>
</feature>
<dbReference type="InterPro" id="IPR039781">
    <property type="entry name" value="Rad21/Rec8-like"/>
</dbReference>
<evidence type="ECO:0000313" key="5">
    <source>
        <dbReference type="EMBL" id="OJJ38249.1"/>
    </source>
</evidence>
<sequence length="732" mass="80711">MFYSHEILTSPEHGVATIWLVATLGSKSVTRKVNKKAILDVDVPRACNVIMKPEAPMALRLQGSLLYEVLLHETSDTTDEMMTRYGVSRVYNQQCGYTLTDVQAMHDKMRAMLRSIPGGGLDPMAGKARPEQLILPYDPSFMPEINIPGLGIDLSRFNITTEASSTQQSSIACVRTPDISQSVLSQNARLQLDISPGGYMQDFGGYASGTDMSGSVQRIGHFGRISTLGLGEEEGVLLQPDFEFDEDGNIIELDAKHQERENRASRPMSESPLTGEVRGSEDDFSWDLQPMLVDEDPEIVIQDGGDNFATNTKPTRQNPTSDSESIVEVENATENNQATMRQRRNIKFIVADNQIALRNTELAQLNNEYVRNMAAAFKQKQQNKIPTQAKKNAVFWVFGQGIGSVGVGMGASRAPHPLSIFSGEELYATLHPETHKGKKRSHFSDGENDPESEGRRVRRREDEEDQVGRGLLQDDDVMQDDVEIGRHASSALRDDHSSLMPWNITASIKSSQHGSSAAKAFRGFGSVSDLSSRGLPDSVGYGRSRSRLTSASPLAGRGFPYDLEGLSSLSIPGNDDDMGMFGDLDLSEYLHTDVDQDHNAEVGSGTGGPVLRKQRAMKDKLLKSNVNQESLNFLDFMTTQMESLPEENDTQSNGPSTPRRQTSSRLDKIALSALLPPRTTSRPVATHGLMHILTLATKGFLDVYQEPYEDFSSKENGAQYRYGEIFVRLSGM</sequence>
<dbReference type="CDD" id="cd21789">
    <property type="entry name" value="Rad21_Rec8_M_SpRec8p-like"/>
    <property type="match status" value="1"/>
</dbReference>
<dbReference type="GeneID" id="63746109"/>
<evidence type="ECO:0000259" key="4">
    <source>
        <dbReference type="Pfam" id="PF04825"/>
    </source>
</evidence>
<dbReference type="AlphaFoldDB" id="A0A1L9RTJ8"/>
<feature type="region of interest" description="Disordered" evidence="3">
    <location>
        <begin position="643"/>
        <end position="666"/>
    </location>
</feature>
<name>A0A1L9RTJ8_ASPWE</name>
<evidence type="ECO:0000256" key="3">
    <source>
        <dbReference type="SAM" id="MobiDB-lite"/>
    </source>
</evidence>
<gene>
    <name evidence="5" type="ORF">ASPWEDRAFT_168171</name>
</gene>
<proteinExistence type="predicted"/>
<dbReference type="GO" id="GO:0005634">
    <property type="term" value="C:nucleus"/>
    <property type="evidence" value="ECO:0007669"/>
    <property type="project" value="UniProtKB-SubCell"/>
</dbReference>
<dbReference type="PANTHER" id="PTHR12585">
    <property type="entry name" value="SCC1 / RAD21 FAMILY MEMBER"/>
    <property type="match status" value="1"/>
</dbReference>
<dbReference type="VEuPathDB" id="FungiDB:ASPWEDRAFT_168171"/>
<dbReference type="OrthoDB" id="5427633at2759"/>